<dbReference type="Pfam" id="PF03184">
    <property type="entry name" value="DDE_1"/>
    <property type="match status" value="1"/>
</dbReference>
<dbReference type="AlphaFoldDB" id="A0A8S3RC48"/>
<proteinExistence type="predicted"/>
<gene>
    <name evidence="2" type="ORF">MEDL_18849</name>
</gene>
<reference evidence="2" key="1">
    <citation type="submission" date="2021-03" db="EMBL/GenBank/DDBJ databases">
        <authorList>
            <person name="Bekaert M."/>
        </authorList>
    </citation>
    <scope>NUCLEOTIDE SEQUENCE</scope>
</reference>
<protein>
    <recommendedName>
        <fullName evidence="1">DDE-1 domain-containing protein</fullName>
    </recommendedName>
</protein>
<dbReference type="OrthoDB" id="6273063at2759"/>
<dbReference type="InterPro" id="IPR004875">
    <property type="entry name" value="DDE_SF_endonuclease_dom"/>
</dbReference>
<dbReference type="Proteomes" id="UP000683360">
    <property type="component" value="Unassembled WGS sequence"/>
</dbReference>
<evidence type="ECO:0000313" key="2">
    <source>
        <dbReference type="EMBL" id="CAG2204388.1"/>
    </source>
</evidence>
<sequence length="229" mass="26158">MWRERPQLLILDGHSSHESLTLIQDGIRENKVIMSLPPHTTHYLQVHHWIVQYLAHSINNMIEPASEFLQENMLHKIDKWTFPSLFKTAWNEALSKENIKSGFRACGIYPFNLMSYRPRPISQVKHRKTKMKPLHLINHQTNLTPTVLPQHKCMGSATAIPTASGDETQVCRATANPTASGDEMVSIENEEQTSTMSEAGDFLQPEIEDPEALLQLILDDKDTFSRYRG</sequence>
<feature type="domain" description="DDE-1" evidence="1">
    <location>
        <begin position="5"/>
        <end position="103"/>
    </location>
</feature>
<comment type="caution">
    <text evidence="2">The sequence shown here is derived from an EMBL/GenBank/DDBJ whole genome shotgun (WGS) entry which is preliminary data.</text>
</comment>
<accession>A0A8S3RC48</accession>
<dbReference type="EMBL" id="CAJPWZ010000947">
    <property type="protein sequence ID" value="CAG2204388.1"/>
    <property type="molecule type" value="Genomic_DNA"/>
</dbReference>
<organism evidence="2 3">
    <name type="scientific">Mytilus edulis</name>
    <name type="common">Blue mussel</name>
    <dbReference type="NCBI Taxonomy" id="6550"/>
    <lineage>
        <taxon>Eukaryota</taxon>
        <taxon>Metazoa</taxon>
        <taxon>Spiralia</taxon>
        <taxon>Lophotrochozoa</taxon>
        <taxon>Mollusca</taxon>
        <taxon>Bivalvia</taxon>
        <taxon>Autobranchia</taxon>
        <taxon>Pteriomorphia</taxon>
        <taxon>Mytilida</taxon>
        <taxon>Mytiloidea</taxon>
        <taxon>Mytilidae</taxon>
        <taxon>Mytilinae</taxon>
        <taxon>Mytilus</taxon>
    </lineage>
</organism>
<dbReference type="GO" id="GO:0003676">
    <property type="term" value="F:nucleic acid binding"/>
    <property type="evidence" value="ECO:0007669"/>
    <property type="project" value="InterPro"/>
</dbReference>
<name>A0A8S3RC48_MYTED</name>
<keyword evidence="3" id="KW-1185">Reference proteome</keyword>
<evidence type="ECO:0000259" key="1">
    <source>
        <dbReference type="Pfam" id="PF03184"/>
    </source>
</evidence>
<evidence type="ECO:0000313" key="3">
    <source>
        <dbReference type="Proteomes" id="UP000683360"/>
    </source>
</evidence>